<dbReference type="RefSeq" id="WP_072453761.1">
    <property type="nucleotide sequence ID" value="NZ_FPKH01000001.1"/>
</dbReference>
<reference evidence="1 2" key="1">
    <citation type="submission" date="2016-11" db="EMBL/GenBank/DDBJ databases">
        <authorList>
            <person name="Varghese N."/>
            <person name="Submissions S."/>
        </authorList>
    </citation>
    <scope>NUCLEOTIDE SEQUENCE [LARGE SCALE GENOMIC DNA]</scope>
    <source>
        <strain evidence="1 2">NFR18</strain>
    </source>
</reference>
<dbReference type="AlphaFoldDB" id="A0AB38C6P8"/>
<dbReference type="EMBL" id="FPKH01000001">
    <property type="protein sequence ID" value="SFX42478.1"/>
    <property type="molecule type" value="Genomic_DNA"/>
</dbReference>
<protein>
    <submittedName>
        <fullName evidence="1">Uncharacterized protein</fullName>
    </submittedName>
</protein>
<comment type="caution">
    <text evidence="1">The sequence shown here is derived from an EMBL/GenBank/DDBJ whole genome shotgun (WGS) entry which is preliminary data.</text>
</comment>
<organism evidence="1 2">
    <name type="scientific">Janthinobacterium lividum</name>
    <dbReference type="NCBI Taxonomy" id="29581"/>
    <lineage>
        <taxon>Bacteria</taxon>
        <taxon>Pseudomonadati</taxon>
        <taxon>Pseudomonadota</taxon>
        <taxon>Betaproteobacteria</taxon>
        <taxon>Burkholderiales</taxon>
        <taxon>Oxalobacteraceae</taxon>
        <taxon>Janthinobacterium</taxon>
    </lineage>
</organism>
<gene>
    <name evidence="1" type="ORF">SAMN03097694_2115</name>
</gene>
<sequence length="736" mass="80833">MDPDLDLLKKQIELMALHAQSSMDPTQARAFEAATRKMQAEYEGAKRILADKNASAEAKKYAKDVTDAINKNLPNMVKGVLSAASAFKSGDYINGSAAIMDICAAGMQLIGSLSAGAGPYGAIFGALFSIVGQLLTYFGPKQPSLKDQIIEAMKGLNADEKLREVKANGSAVDQYMATIGRIKLDLSEILPRPLNTVENRVKVHKCLDSCIISINNAFTIISVLYDKWMTAEWLKDEKTQDLEKWPEILGVFCRTYADALLAHVLLESLVDHEMVGRQLEQASIRNPDYKNTPHEYDAIYDRLIRLEADMEALPKLWNDGNTQMLECLKAIEPVARDRGLFAHLGTNMSKNLYAATGGNVTRTGEWKPFQIGYGNRGRRFALTMPKTEAGSLKPRYHLFFCQHWSASDNGDMEHGWMDPTTIEVSDMKEVSGDKFHDVWALPSPDDSRASFVYTARNEGRQGSIKLHQLNDSGELKAGNWQPATKAGVVNVRAITHPPATLPDDPDGAAMLPALLQGTDHYNSIMYGALAASGELYVDQSNTRCYVPAPWGSYTGIDVDPYYVWVFGPMGLACATHASVISCIRGIIKSPRWISHIPEALIGDTHTHPGKTWRDRYTQARIPYPPLIGIQSLSPCKDGTLFASITTRTVTAVQHGGEVAYIATDTPALYTALYSINIKDGSLNVGPWSKLPGGPQAQQVQKMAIPCWSLFASLKAQLAKTPVMAPPPLRTARQTTL</sequence>
<name>A0AB38C6P8_9BURK</name>
<accession>A0AB38C6P8</accession>
<proteinExistence type="predicted"/>
<dbReference type="Proteomes" id="UP000182489">
    <property type="component" value="Unassembled WGS sequence"/>
</dbReference>
<evidence type="ECO:0000313" key="1">
    <source>
        <dbReference type="EMBL" id="SFX42478.1"/>
    </source>
</evidence>
<evidence type="ECO:0000313" key="2">
    <source>
        <dbReference type="Proteomes" id="UP000182489"/>
    </source>
</evidence>